<dbReference type="RefSeq" id="WP_213530907.1">
    <property type="nucleotide sequence ID" value="NZ_BOVJ01000176.1"/>
</dbReference>
<name>A0ABQ4NEF2_9BACL</name>
<dbReference type="InterPro" id="IPR055170">
    <property type="entry name" value="GFO_IDH_MocA-like_dom"/>
</dbReference>
<dbReference type="PANTHER" id="PTHR43708">
    <property type="entry name" value="CONSERVED EXPRESSED OXIDOREDUCTASE (EUROFUNG)"/>
    <property type="match status" value="1"/>
</dbReference>
<dbReference type="Gene3D" id="3.30.360.10">
    <property type="entry name" value="Dihydrodipicolinate Reductase, domain 2"/>
    <property type="match status" value="1"/>
</dbReference>
<dbReference type="Proteomes" id="UP000680304">
    <property type="component" value="Unassembled WGS sequence"/>
</dbReference>
<evidence type="ECO:0000313" key="3">
    <source>
        <dbReference type="EMBL" id="GIQ66363.1"/>
    </source>
</evidence>
<gene>
    <name evidence="3" type="ORF">PACILC2_49310</name>
</gene>
<evidence type="ECO:0000259" key="1">
    <source>
        <dbReference type="Pfam" id="PF01408"/>
    </source>
</evidence>
<accession>A0ABQ4NEF2</accession>
<dbReference type="Pfam" id="PF01408">
    <property type="entry name" value="GFO_IDH_MocA"/>
    <property type="match status" value="1"/>
</dbReference>
<comment type="caution">
    <text evidence="3">The sequence shown here is derived from an EMBL/GenBank/DDBJ whole genome shotgun (WGS) entry which is preliminary data.</text>
</comment>
<dbReference type="PANTHER" id="PTHR43708:SF8">
    <property type="entry name" value="OXIDOREDUCTASE"/>
    <property type="match status" value="1"/>
</dbReference>
<proteinExistence type="predicted"/>
<organism evidence="3 4">
    <name type="scientific">Paenibacillus cisolokensis</name>
    <dbReference type="NCBI Taxonomy" id="1658519"/>
    <lineage>
        <taxon>Bacteria</taxon>
        <taxon>Bacillati</taxon>
        <taxon>Bacillota</taxon>
        <taxon>Bacilli</taxon>
        <taxon>Bacillales</taxon>
        <taxon>Paenibacillaceae</taxon>
        <taxon>Paenibacillus</taxon>
    </lineage>
</organism>
<evidence type="ECO:0000259" key="2">
    <source>
        <dbReference type="Pfam" id="PF22725"/>
    </source>
</evidence>
<evidence type="ECO:0000313" key="4">
    <source>
        <dbReference type="Proteomes" id="UP000680304"/>
    </source>
</evidence>
<sequence length="343" mass="37625">MANWKIIVAGCGGMANQWVGYAAERTGAEIAGLVDIREQAAREMASRHGLDVPVFTHLAEAIRQTKPDIVFDITIPDSHYDVCMTALKAGCHVFGEKPLAANLRDARTMVAAAKESGLAFNVMQNRRYLRSIRAYRELIASGAIGKPGLIAADFFVGPRFGGFRDEMESPLLLDMAIHTFDQARFISGADPVAVYCHEFNPPGSWYKGNASALCIFEMSDGSVFDYRGSWCAQGAPTSWEASWRVAGSEGTAIWDGHEQVFAERVRPNADGFIRETERIEAAIDWKGREGHAGCLDEMFAALEEGRPAETDCADNLQSIAMVFGALESARTGRKVHIEELLQR</sequence>
<dbReference type="InterPro" id="IPR051317">
    <property type="entry name" value="Gfo/Idh/MocA_oxidoreduct"/>
</dbReference>
<dbReference type="Pfam" id="PF22725">
    <property type="entry name" value="GFO_IDH_MocA_C3"/>
    <property type="match status" value="1"/>
</dbReference>
<protein>
    <submittedName>
        <fullName evidence="3">Oxidoreductase</fullName>
    </submittedName>
</protein>
<feature type="domain" description="GFO/IDH/MocA-like oxidoreductase" evidence="2">
    <location>
        <begin position="133"/>
        <end position="252"/>
    </location>
</feature>
<dbReference type="SUPFAM" id="SSF51735">
    <property type="entry name" value="NAD(P)-binding Rossmann-fold domains"/>
    <property type="match status" value="1"/>
</dbReference>
<keyword evidence="4" id="KW-1185">Reference proteome</keyword>
<dbReference type="Gene3D" id="3.40.50.720">
    <property type="entry name" value="NAD(P)-binding Rossmann-like Domain"/>
    <property type="match status" value="1"/>
</dbReference>
<dbReference type="SUPFAM" id="SSF55347">
    <property type="entry name" value="Glyceraldehyde-3-phosphate dehydrogenase-like, C-terminal domain"/>
    <property type="match status" value="1"/>
</dbReference>
<dbReference type="EMBL" id="BOVJ01000176">
    <property type="protein sequence ID" value="GIQ66363.1"/>
    <property type="molecule type" value="Genomic_DNA"/>
</dbReference>
<dbReference type="InterPro" id="IPR000683">
    <property type="entry name" value="Gfo/Idh/MocA-like_OxRdtase_N"/>
</dbReference>
<dbReference type="InterPro" id="IPR036291">
    <property type="entry name" value="NAD(P)-bd_dom_sf"/>
</dbReference>
<reference evidence="3 4" key="1">
    <citation type="submission" date="2021-04" db="EMBL/GenBank/DDBJ databases">
        <title>Draft genome sequence of Paenibacillus cisolokensis, LC2-13A.</title>
        <authorList>
            <person name="Uke A."/>
            <person name="Chhe C."/>
            <person name="Baramee S."/>
            <person name="Kosugi A."/>
        </authorList>
    </citation>
    <scope>NUCLEOTIDE SEQUENCE [LARGE SCALE GENOMIC DNA]</scope>
    <source>
        <strain evidence="3 4">LC2-13A</strain>
    </source>
</reference>
<feature type="domain" description="Gfo/Idh/MocA-like oxidoreductase N-terminal" evidence="1">
    <location>
        <begin position="5"/>
        <end position="122"/>
    </location>
</feature>